<dbReference type="AlphaFoldDB" id="A0A1T4PQM8"/>
<sequence>MASFSRSGVLGGLTLVVGASVLAGVASAQDVIYVPAAPPPPRAEIVPTVPADRVVTWQPGYWRWTGAEYAWVAGHYVDAPRRGAVWIPGRWEQRARGWVYVDGHWN</sequence>
<evidence type="ECO:0000313" key="1">
    <source>
        <dbReference type="EMBL" id="SJZ93833.1"/>
    </source>
</evidence>
<dbReference type="RefSeq" id="WP_085934600.1">
    <property type="nucleotide sequence ID" value="NZ_FUWJ01000002.1"/>
</dbReference>
<accession>A0A1T4PQM8</accession>
<reference evidence="2" key="1">
    <citation type="submission" date="2017-02" db="EMBL/GenBank/DDBJ databases">
        <authorList>
            <person name="Varghese N."/>
            <person name="Submissions S."/>
        </authorList>
    </citation>
    <scope>NUCLEOTIDE SEQUENCE [LARGE SCALE GENOMIC DNA]</scope>
    <source>
        <strain evidence="2">ATCC 27094</strain>
    </source>
</reference>
<gene>
    <name evidence="1" type="ORF">SAMN02745126_02969</name>
</gene>
<dbReference type="InterPro" id="IPR024447">
    <property type="entry name" value="YXWGXW_rpt"/>
</dbReference>
<dbReference type="Pfam" id="PF12779">
    <property type="entry name" value="WXXGXW"/>
    <property type="match status" value="2"/>
</dbReference>
<protein>
    <submittedName>
        <fullName evidence="1">YXWGXW repeat-containing protein</fullName>
    </submittedName>
</protein>
<name>A0A1T4PQM8_9HYPH</name>
<dbReference type="STRING" id="225324.SAMN02745126_02969"/>
<dbReference type="EMBL" id="FUWJ01000002">
    <property type="protein sequence ID" value="SJZ93833.1"/>
    <property type="molecule type" value="Genomic_DNA"/>
</dbReference>
<dbReference type="Proteomes" id="UP000190092">
    <property type="component" value="Unassembled WGS sequence"/>
</dbReference>
<keyword evidence="2" id="KW-1185">Reference proteome</keyword>
<evidence type="ECO:0000313" key="2">
    <source>
        <dbReference type="Proteomes" id="UP000190092"/>
    </source>
</evidence>
<dbReference type="OrthoDB" id="7632532at2"/>
<organism evidence="1 2">
    <name type="scientific">Enhydrobacter aerosaccus</name>
    <dbReference type="NCBI Taxonomy" id="225324"/>
    <lineage>
        <taxon>Bacteria</taxon>
        <taxon>Pseudomonadati</taxon>
        <taxon>Pseudomonadota</taxon>
        <taxon>Alphaproteobacteria</taxon>
        <taxon>Hyphomicrobiales</taxon>
        <taxon>Enhydrobacter</taxon>
    </lineage>
</organism>
<proteinExistence type="predicted"/>